<dbReference type="InterPro" id="IPR011250">
    <property type="entry name" value="OMP/PagP_B-barrel"/>
</dbReference>
<dbReference type="OrthoDB" id="7651366at2"/>
<gene>
    <name evidence="2" type="ORF">SAMN06273572_102650</name>
</gene>
<reference evidence="3" key="1">
    <citation type="submission" date="2017-09" db="EMBL/GenBank/DDBJ databases">
        <authorList>
            <person name="Varghese N."/>
            <person name="Submissions S."/>
        </authorList>
    </citation>
    <scope>NUCLEOTIDE SEQUENCE [LARGE SCALE GENOMIC DNA]</scope>
    <source>
        <strain evidence="3">C7</strain>
    </source>
</reference>
<protein>
    <submittedName>
        <fullName evidence="2">Transferrin binding protein-like solute binding protein</fullName>
    </submittedName>
</protein>
<dbReference type="Gene3D" id="2.40.160.90">
    <property type="match status" value="1"/>
</dbReference>
<dbReference type="InterPro" id="IPR001677">
    <property type="entry name" value="TbpB_B_D"/>
</dbReference>
<evidence type="ECO:0000259" key="1">
    <source>
        <dbReference type="Pfam" id="PF01298"/>
    </source>
</evidence>
<dbReference type="SUPFAM" id="SSF56925">
    <property type="entry name" value="OMPA-like"/>
    <property type="match status" value="1"/>
</dbReference>
<dbReference type="PROSITE" id="PS51257">
    <property type="entry name" value="PROKAR_LIPOPROTEIN"/>
    <property type="match status" value="1"/>
</dbReference>
<sequence>MNIRIALGLTAAAVTMTACGDGLEYVSFADGTSTAVSALTGQSLDSSAHTTSQLSGELDRAANTFELGSLDGSIDLARTTVTLTGGGVVDLTGTADFARFYVAQPTVGNQTRGVVGVSTVTYNVPVTGTASYTGASQVRIQDGLNFYELQGTVAATADFAAGTLDVTLDDLDGTQTFIGVTNVTDVATITIADAVISGNTASGGTSTLVSATINGGAGFSGTQTTLHEAGFYGPYADEVGGVLDIVDTATFTVSGEYIGD</sequence>
<name>A0A2C9CQZ2_9RHOB</name>
<evidence type="ECO:0000313" key="2">
    <source>
        <dbReference type="EMBL" id="SOH93971.1"/>
    </source>
</evidence>
<dbReference type="Pfam" id="PF01298">
    <property type="entry name" value="TbpB_B_D"/>
    <property type="match status" value="1"/>
</dbReference>
<dbReference type="EMBL" id="OCTN01000002">
    <property type="protein sequence ID" value="SOH93971.1"/>
    <property type="molecule type" value="Genomic_DNA"/>
</dbReference>
<proteinExistence type="predicted"/>
<evidence type="ECO:0000313" key="3">
    <source>
        <dbReference type="Proteomes" id="UP000220034"/>
    </source>
</evidence>
<feature type="domain" description="Transferrin-binding protein B C-lobe/N-lobe beta-barrel" evidence="1">
    <location>
        <begin position="124"/>
        <end position="243"/>
    </location>
</feature>
<dbReference type="Proteomes" id="UP000220034">
    <property type="component" value="Unassembled WGS sequence"/>
</dbReference>
<dbReference type="AlphaFoldDB" id="A0A2C9CQZ2"/>
<organism evidence="2 3">
    <name type="scientific">Pontivivens marinum</name>
    <dbReference type="NCBI Taxonomy" id="1690039"/>
    <lineage>
        <taxon>Bacteria</taxon>
        <taxon>Pseudomonadati</taxon>
        <taxon>Pseudomonadota</taxon>
        <taxon>Alphaproteobacteria</taxon>
        <taxon>Rhodobacterales</taxon>
        <taxon>Paracoccaceae</taxon>
        <taxon>Pontivivens</taxon>
    </lineage>
</organism>
<keyword evidence="3" id="KW-1185">Reference proteome</keyword>
<accession>A0A2C9CQZ2</accession>
<dbReference type="RefSeq" id="WP_097929510.1">
    <property type="nucleotide sequence ID" value="NZ_OCTN01000002.1"/>
</dbReference>